<accession>A0A5J4PMP9</accession>
<evidence type="ECO:0000313" key="2">
    <source>
        <dbReference type="EMBL" id="KAA6309683.1"/>
    </source>
</evidence>
<feature type="transmembrane region" description="Helical" evidence="1">
    <location>
        <begin position="43"/>
        <end position="61"/>
    </location>
</feature>
<keyword evidence="1" id="KW-0812">Transmembrane</keyword>
<sequence length="149" mass="17336">MSSNSLFYFSICTTDIYSKLHTFVSSNAESDKMQQTLVKIGKLMLVTLFMSYYLSTVAFYHTHYFSWGTVTHSHLYFPFDKNSAQHTHTPVQCRLIDYLSSSVLMYLAVAAYSFTMLLIRRIYIPVRYYTPYSHVISAFLRAPPAFICR</sequence>
<proteinExistence type="predicted"/>
<dbReference type="EMBL" id="SNRY01007824">
    <property type="protein sequence ID" value="KAA6309683.1"/>
    <property type="molecule type" value="Genomic_DNA"/>
</dbReference>
<dbReference type="AlphaFoldDB" id="A0A5J4PMP9"/>
<name>A0A5J4PMP9_9ZZZZ</name>
<comment type="caution">
    <text evidence="2">The sequence shown here is derived from an EMBL/GenBank/DDBJ whole genome shotgun (WGS) entry which is preliminary data.</text>
</comment>
<protein>
    <submittedName>
        <fullName evidence="2">Uncharacterized protein</fullName>
    </submittedName>
</protein>
<reference evidence="2" key="1">
    <citation type="submission" date="2019-03" db="EMBL/GenBank/DDBJ databases">
        <title>Single cell metagenomics reveals metabolic interactions within the superorganism composed of flagellate Streblomastix strix and complex community of Bacteroidetes bacteria on its surface.</title>
        <authorList>
            <person name="Treitli S.C."/>
            <person name="Kolisko M."/>
            <person name="Husnik F."/>
            <person name="Keeling P."/>
            <person name="Hampl V."/>
        </authorList>
    </citation>
    <scope>NUCLEOTIDE SEQUENCE</scope>
    <source>
        <strain evidence="2">STM</strain>
    </source>
</reference>
<gene>
    <name evidence="2" type="ORF">EZS27_038876</name>
</gene>
<keyword evidence="1" id="KW-1133">Transmembrane helix</keyword>
<evidence type="ECO:0000256" key="1">
    <source>
        <dbReference type="SAM" id="Phobius"/>
    </source>
</evidence>
<organism evidence="2">
    <name type="scientific">termite gut metagenome</name>
    <dbReference type="NCBI Taxonomy" id="433724"/>
    <lineage>
        <taxon>unclassified sequences</taxon>
        <taxon>metagenomes</taxon>
        <taxon>organismal metagenomes</taxon>
    </lineage>
</organism>
<keyword evidence="1" id="KW-0472">Membrane</keyword>
<feature type="transmembrane region" description="Helical" evidence="1">
    <location>
        <begin position="98"/>
        <end position="119"/>
    </location>
</feature>